<protein>
    <submittedName>
        <fullName evidence="1">Uncharacterized protein</fullName>
    </submittedName>
</protein>
<dbReference type="RefSeq" id="WP_371160613.1">
    <property type="nucleotide sequence ID" value="NZ_JBEDNX010000001.1"/>
</dbReference>
<proteinExistence type="predicted"/>
<sequence length="114" mass="12591">MSSSLSAAEIEERIEKDSGPLNEKVIVKRSTAGTRTVYHNADDPCYNVDATGYRAGPERITRKEAQERGLAPCRGCIIGREIPETKDNELYERAKHFDPDVHDSLADVDLGGTD</sequence>
<gene>
    <name evidence="1" type="ORF">ABNG04_05165</name>
</gene>
<dbReference type="AlphaFoldDB" id="A0ABD5M2K6"/>
<name>A0ABD5M2K6_9EURY</name>
<evidence type="ECO:0000313" key="1">
    <source>
        <dbReference type="EMBL" id="MEZ3163268.1"/>
    </source>
</evidence>
<dbReference type="Proteomes" id="UP001567572">
    <property type="component" value="Unassembled WGS sequence"/>
</dbReference>
<keyword evidence="2" id="KW-1185">Reference proteome</keyword>
<comment type="caution">
    <text evidence="1">The sequence shown here is derived from an EMBL/GenBank/DDBJ whole genome shotgun (WGS) entry which is preliminary data.</text>
</comment>
<evidence type="ECO:0000313" key="2">
    <source>
        <dbReference type="Proteomes" id="UP001567572"/>
    </source>
</evidence>
<reference evidence="1 2" key="1">
    <citation type="submission" date="2024-06" db="EMBL/GenBank/DDBJ databases">
        <title>Halorubrum miltondacostae sp. nov., a potential PHA producer isolated from an inland solar saltern in Rio Maior, Portugal.</title>
        <authorList>
            <person name="Albuquerque L."/>
            <person name="Viver T."/>
            <person name="Barroso C."/>
            <person name="Claudino R."/>
            <person name="Galvan M."/>
            <person name="Simoes G."/>
            <person name="Lobo Da Cunha A."/>
            <person name="Egas C."/>
        </authorList>
    </citation>
    <scope>NUCLEOTIDE SEQUENCE [LARGE SCALE GENOMIC DNA]</scope>
    <source>
        <strain evidence="1 2">RMP-11</strain>
    </source>
</reference>
<organism evidence="1 2">
    <name type="scientific">Halorubrum miltondacostae</name>
    <dbReference type="NCBI Taxonomy" id="3076378"/>
    <lineage>
        <taxon>Archaea</taxon>
        <taxon>Methanobacteriati</taxon>
        <taxon>Methanobacteriota</taxon>
        <taxon>Stenosarchaea group</taxon>
        <taxon>Halobacteria</taxon>
        <taxon>Halobacteriales</taxon>
        <taxon>Haloferacaceae</taxon>
        <taxon>Halorubrum</taxon>
    </lineage>
</organism>
<dbReference type="EMBL" id="JBEDNY010000001">
    <property type="protein sequence ID" value="MEZ3163268.1"/>
    <property type="molecule type" value="Genomic_DNA"/>
</dbReference>
<accession>A0ABD5M2K6</accession>